<dbReference type="Proteomes" id="UP000319804">
    <property type="component" value="Unassembled WGS sequence"/>
</dbReference>
<feature type="transmembrane region" description="Helical" evidence="2">
    <location>
        <begin position="75"/>
        <end position="95"/>
    </location>
</feature>
<feature type="region of interest" description="Disordered" evidence="1">
    <location>
        <begin position="142"/>
        <end position="162"/>
    </location>
</feature>
<keyword evidence="3" id="KW-0371">Homeobox</keyword>
<evidence type="ECO:0000313" key="4">
    <source>
        <dbReference type="Proteomes" id="UP000319804"/>
    </source>
</evidence>
<feature type="region of interest" description="Disordered" evidence="1">
    <location>
        <begin position="235"/>
        <end position="280"/>
    </location>
</feature>
<dbReference type="AlphaFoldDB" id="A0A4Y3UNV9"/>
<dbReference type="Pfam" id="PF13384">
    <property type="entry name" value="HTH_23"/>
    <property type="match status" value="1"/>
</dbReference>
<keyword evidence="2" id="KW-0472">Membrane</keyword>
<evidence type="ECO:0000256" key="1">
    <source>
        <dbReference type="SAM" id="MobiDB-lite"/>
    </source>
</evidence>
<name>A0A4Y3UNV9_9MICO</name>
<dbReference type="InterPro" id="IPR021235">
    <property type="entry name" value="DUF2637"/>
</dbReference>
<dbReference type="InterPro" id="IPR009057">
    <property type="entry name" value="Homeodomain-like_sf"/>
</dbReference>
<feature type="transmembrane region" description="Helical" evidence="2">
    <location>
        <begin position="49"/>
        <end position="68"/>
    </location>
</feature>
<dbReference type="EMBL" id="VFPS01000002">
    <property type="protein sequence ID" value="TQM98658.1"/>
    <property type="molecule type" value="Genomic_DNA"/>
</dbReference>
<protein>
    <submittedName>
        <fullName evidence="3">Homeodomain-like domain-containing protein</fullName>
    </submittedName>
</protein>
<feature type="transmembrane region" description="Helical" evidence="2">
    <location>
        <begin position="107"/>
        <end position="131"/>
    </location>
</feature>
<accession>A0A4Y3UNV9</accession>
<keyword evidence="3" id="KW-0238">DNA-binding</keyword>
<evidence type="ECO:0000313" key="3">
    <source>
        <dbReference type="EMBL" id="TQM98658.1"/>
    </source>
</evidence>
<feature type="region of interest" description="Disordered" evidence="1">
    <location>
        <begin position="174"/>
        <end position="212"/>
    </location>
</feature>
<organism evidence="3 4">
    <name type="scientific">Microbacterium lacticum</name>
    <dbReference type="NCBI Taxonomy" id="33885"/>
    <lineage>
        <taxon>Bacteria</taxon>
        <taxon>Bacillati</taxon>
        <taxon>Actinomycetota</taxon>
        <taxon>Actinomycetes</taxon>
        <taxon>Micrococcales</taxon>
        <taxon>Microbacteriaceae</taxon>
        <taxon>Microbacterium</taxon>
    </lineage>
</organism>
<dbReference type="GO" id="GO:0003677">
    <property type="term" value="F:DNA binding"/>
    <property type="evidence" value="ECO:0007669"/>
    <property type="project" value="UniProtKB-KW"/>
</dbReference>
<evidence type="ECO:0000256" key="2">
    <source>
        <dbReference type="SAM" id="Phobius"/>
    </source>
</evidence>
<feature type="compositionally biased region" description="Low complexity" evidence="1">
    <location>
        <begin position="179"/>
        <end position="197"/>
    </location>
</feature>
<keyword evidence="2" id="KW-0812">Transmembrane</keyword>
<reference evidence="3 4" key="1">
    <citation type="submission" date="2019-06" db="EMBL/GenBank/DDBJ databases">
        <title>Sequencing the genomes of 1000 actinobacteria strains.</title>
        <authorList>
            <person name="Klenk H.-P."/>
        </authorList>
    </citation>
    <scope>NUCLEOTIDE SEQUENCE [LARGE SCALE GENOMIC DNA]</scope>
    <source>
        <strain evidence="3 4">DSM 20427</strain>
    </source>
</reference>
<dbReference type="RefSeq" id="WP_174799194.1">
    <property type="nucleotide sequence ID" value="NZ_BMOA01000084.1"/>
</dbReference>
<gene>
    <name evidence="3" type="ORF">FHX68_1356</name>
</gene>
<proteinExistence type="predicted"/>
<dbReference type="Pfam" id="PF10935">
    <property type="entry name" value="DUF2637"/>
    <property type="match status" value="1"/>
</dbReference>
<dbReference type="SUPFAM" id="SSF46689">
    <property type="entry name" value="Homeodomain-like"/>
    <property type="match status" value="1"/>
</dbReference>
<feature type="transmembrane region" description="Helical" evidence="2">
    <location>
        <begin position="9"/>
        <end position="29"/>
    </location>
</feature>
<comment type="caution">
    <text evidence="3">The sequence shown here is derived from an EMBL/GenBank/DDBJ whole genome shotgun (WGS) entry which is preliminary data.</text>
</comment>
<keyword evidence="2" id="KW-1133">Transmembrane helix</keyword>
<sequence>MNLPERRGWAVVTAASGTVLIGAGAFWLSFTALADLAMRSGIAAGQARIWPLLVDGLIVVATVAVVALDGHRTAWYPWALLIAGALVSVTANAAHALVTAEATVPGVLAATVAAVPPLVLLASTHLTVVLIRSTRMAETSTAEQSAPVLLPATSSEDEAPHLSTPEALALVEPPETEELAASAAPESVPSEPVAPELSEADTPPVVEASTGRRERAAWLRGEGWSNKQIARAMGVHPSTVGRWLPRPPDPELDPDSQGSSAPSGPTGVGIPSDHSEEESS</sequence>
<keyword evidence="4" id="KW-1185">Reference proteome</keyword>